<gene>
    <name evidence="1" type="ORF">RCOM_1279730</name>
</gene>
<dbReference type="Proteomes" id="UP000008311">
    <property type="component" value="Unassembled WGS sequence"/>
</dbReference>
<keyword evidence="2" id="KW-1185">Reference proteome</keyword>
<organism evidence="1 2">
    <name type="scientific">Ricinus communis</name>
    <name type="common">Castor bean</name>
    <dbReference type="NCBI Taxonomy" id="3988"/>
    <lineage>
        <taxon>Eukaryota</taxon>
        <taxon>Viridiplantae</taxon>
        <taxon>Streptophyta</taxon>
        <taxon>Embryophyta</taxon>
        <taxon>Tracheophyta</taxon>
        <taxon>Spermatophyta</taxon>
        <taxon>Magnoliopsida</taxon>
        <taxon>eudicotyledons</taxon>
        <taxon>Gunneridae</taxon>
        <taxon>Pentapetalae</taxon>
        <taxon>rosids</taxon>
        <taxon>fabids</taxon>
        <taxon>Malpighiales</taxon>
        <taxon>Euphorbiaceae</taxon>
        <taxon>Acalyphoideae</taxon>
        <taxon>Acalypheae</taxon>
        <taxon>Ricinus</taxon>
    </lineage>
</organism>
<dbReference type="AlphaFoldDB" id="B9SCR0"/>
<sequence length="53" mass="5904">MVVFWGGRLQTHGHMDKFRSCLDACGIGDMGFQAIKTILHAYEMESGQPVGEF</sequence>
<name>B9SCR0_RICCO</name>
<proteinExistence type="predicted"/>
<dbReference type="InParanoid" id="B9SCR0"/>
<evidence type="ECO:0000313" key="2">
    <source>
        <dbReference type="Proteomes" id="UP000008311"/>
    </source>
</evidence>
<evidence type="ECO:0000313" key="1">
    <source>
        <dbReference type="EMBL" id="EEF38505.1"/>
    </source>
</evidence>
<dbReference type="EMBL" id="EQ973924">
    <property type="protein sequence ID" value="EEF38505.1"/>
    <property type="molecule type" value="Genomic_DNA"/>
</dbReference>
<reference evidence="2" key="1">
    <citation type="journal article" date="2010" name="Nat. Biotechnol.">
        <title>Draft genome sequence of the oilseed species Ricinus communis.</title>
        <authorList>
            <person name="Chan A.P."/>
            <person name="Crabtree J."/>
            <person name="Zhao Q."/>
            <person name="Lorenzi H."/>
            <person name="Orvis J."/>
            <person name="Puiu D."/>
            <person name="Melake-Berhan A."/>
            <person name="Jones K.M."/>
            <person name="Redman J."/>
            <person name="Chen G."/>
            <person name="Cahoon E.B."/>
            <person name="Gedil M."/>
            <person name="Stanke M."/>
            <person name="Haas B.J."/>
            <person name="Wortman J.R."/>
            <person name="Fraser-Liggett C.M."/>
            <person name="Ravel J."/>
            <person name="Rabinowicz P.D."/>
        </authorList>
    </citation>
    <scope>NUCLEOTIDE SEQUENCE [LARGE SCALE GENOMIC DNA]</scope>
    <source>
        <strain evidence="2">cv. Hale</strain>
    </source>
</reference>
<accession>B9SCR0</accession>
<protein>
    <submittedName>
        <fullName evidence="1">Uncharacterized protein</fullName>
    </submittedName>
</protein>